<accession>A0A139WSA8</accession>
<keyword evidence="1" id="KW-0238">DNA-binding</keyword>
<dbReference type="RefSeq" id="WP_017745357.1">
    <property type="nucleotide sequence ID" value="NZ_KQ976354.1"/>
</dbReference>
<dbReference type="AlphaFoldDB" id="A0A139WSA8"/>
<sequence>MSKRQSKKKGKNKPAEIIRTDVWDLKATPEQKSQMVGTIEEYRKFLHPLVIIVNSQWVNLVDLTSKERINAVEKMIHKTADNPDPKHKYFQSVVNRHPSFRKFPSYLRRAAIADTIGIVSSFQTRHFQWQSGDRKHRHAKPPSLSAWCNTYPALYQGQQVKYRNNFQLVDIKVWSGTDWVWLECIPVKKHGLNRHLVDGNKIKSPALVVNKHTCQLSMPVEVKIVDLPESDMVCSVDMGINNAATASIVGRDGTVKARVFINPIQDIDRRNKRRMMIAHKSKQTRNITKLRQRGLGVSPSGATAVDLPKGFCKGLQRKSSNINLQISKTVARAIVEFAKTHNVKVIVFENLEGWKAKGGRRKSLQKQKFHLWCHRKIVALVTDRWTEMGGKIVFINPKYTSAYAFDGSGKVKRDKVNYSLCRFTSGKRYHSDLNASYNIAARYWYAVIMGDNSYSRVFEGKSSHGTLRTPVTLGTLRCMAASASRCTATS</sequence>
<proteinExistence type="predicted"/>
<organism evidence="2 3">
    <name type="scientific">Scytonema hofmannii PCC 7110</name>
    <dbReference type="NCBI Taxonomy" id="128403"/>
    <lineage>
        <taxon>Bacteria</taxon>
        <taxon>Bacillati</taxon>
        <taxon>Cyanobacteriota</taxon>
        <taxon>Cyanophyceae</taxon>
        <taxon>Nostocales</taxon>
        <taxon>Scytonemataceae</taxon>
        <taxon>Scytonema</taxon>
    </lineage>
</organism>
<dbReference type="GO" id="GO:0003677">
    <property type="term" value="F:DNA binding"/>
    <property type="evidence" value="ECO:0007669"/>
    <property type="project" value="UniProtKB-KW"/>
</dbReference>
<dbReference type="NCBIfam" id="TIGR01766">
    <property type="entry name" value="IS200/IS605 family accessory protein TnpB-like domain"/>
    <property type="match status" value="1"/>
</dbReference>
<dbReference type="InterPro" id="IPR010095">
    <property type="entry name" value="Cas12f1-like_TNB"/>
</dbReference>
<evidence type="ECO:0000313" key="3">
    <source>
        <dbReference type="Proteomes" id="UP000076925"/>
    </source>
</evidence>
<gene>
    <name evidence="2" type="ORF">WA1_09175</name>
</gene>
<name>A0A139WSA8_9CYAN</name>
<dbReference type="STRING" id="128403.WA1_09175"/>
<dbReference type="Proteomes" id="UP000076925">
    <property type="component" value="Unassembled WGS sequence"/>
</dbReference>
<comment type="caution">
    <text evidence="2">The sequence shown here is derived from an EMBL/GenBank/DDBJ whole genome shotgun (WGS) entry which is preliminary data.</text>
</comment>
<dbReference type="OrthoDB" id="446094at2"/>
<evidence type="ECO:0000256" key="1">
    <source>
        <dbReference type="ARBA" id="ARBA00023125"/>
    </source>
</evidence>
<reference evidence="2 3" key="1">
    <citation type="journal article" date="2013" name="Genome Biol. Evol.">
        <title>Genomes of Stigonematalean cyanobacteria (subsection V) and the evolution of oxygenic photosynthesis from prokaryotes to plastids.</title>
        <authorList>
            <person name="Dagan T."/>
            <person name="Roettger M."/>
            <person name="Stucken K."/>
            <person name="Landan G."/>
            <person name="Koch R."/>
            <person name="Major P."/>
            <person name="Gould S.B."/>
            <person name="Goremykin V.V."/>
            <person name="Rippka R."/>
            <person name="Tandeau de Marsac N."/>
            <person name="Gugger M."/>
            <person name="Lockhart P.J."/>
            <person name="Allen J.F."/>
            <person name="Brune I."/>
            <person name="Maus I."/>
            <person name="Puhler A."/>
            <person name="Martin W.F."/>
        </authorList>
    </citation>
    <scope>NUCLEOTIDE SEQUENCE [LARGE SCALE GENOMIC DNA]</scope>
    <source>
        <strain evidence="2 3">PCC 7110</strain>
    </source>
</reference>
<protein>
    <submittedName>
        <fullName evidence="2">Transposase</fullName>
    </submittedName>
</protein>
<keyword evidence="3" id="KW-1185">Reference proteome</keyword>
<evidence type="ECO:0000313" key="2">
    <source>
        <dbReference type="EMBL" id="KYC35309.1"/>
    </source>
</evidence>
<dbReference type="EMBL" id="ANNX02000052">
    <property type="protein sequence ID" value="KYC35309.1"/>
    <property type="molecule type" value="Genomic_DNA"/>
</dbReference>